<dbReference type="AlphaFoldDB" id="A0AAV4RMS6"/>
<comment type="caution">
    <text evidence="1">The sequence shown here is derived from an EMBL/GenBank/DDBJ whole genome shotgun (WGS) entry which is preliminary data.</text>
</comment>
<proteinExistence type="predicted"/>
<protein>
    <submittedName>
        <fullName evidence="1">Uncharacterized protein</fullName>
    </submittedName>
</protein>
<gene>
    <name evidence="1" type="ORF">CEXT_568941</name>
</gene>
<reference evidence="1 2" key="1">
    <citation type="submission" date="2021-06" db="EMBL/GenBank/DDBJ databases">
        <title>Caerostris extrusa draft genome.</title>
        <authorList>
            <person name="Kono N."/>
            <person name="Arakawa K."/>
        </authorList>
    </citation>
    <scope>NUCLEOTIDE SEQUENCE [LARGE SCALE GENOMIC DNA]</scope>
</reference>
<dbReference type="Proteomes" id="UP001054945">
    <property type="component" value="Unassembled WGS sequence"/>
</dbReference>
<dbReference type="EMBL" id="BPLR01008286">
    <property type="protein sequence ID" value="GIY23543.1"/>
    <property type="molecule type" value="Genomic_DNA"/>
</dbReference>
<sequence>MELSCEEYMIFLSFDIKGSVSNTQYFENRTCSENIVTYDIQISTRPLLLCNNYLTPEINYRSFRRKFPTGLRRKSLSKVIGRFAEPPPRVQDGNPKSCCR</sequence>
<keyword evidence="2" id="KW-1185">Reference proteome</keyword>
<accession>A0AAV4RMS6</accession>
<organism evidence="1 2">
    <name type="scientific">Caerostris extrusa</name>
    <name type="common">Bark spider</name>
    <name type="synonym">Caerostris bankana</name>
    <dbReference type="NCBI Taxonomy" id="172846"/>
    <lineage>
        <taxon>Eukaryota</taxon>
        <taxon>Metazoa</taxon>
        <taxon>Ecdysozoa</taxon>
        <taxon>Arthropoda</taxon>
        <taxon>Chelicerata</taxon>
        <taxon>Arachnida</taxon>
        <taxon>Araneae</taxon>
        <taxon>Araneomorphae</taxon>
        <taxon>Entelegynae</taxon>
        <taxon>Araneoidea</taxon>
        <taxon>Araneidae</taxon>
        <taxon>Caerostris</taxon>
    </lineage>
</organism>
<name>A0AAV4RMS6_CAEEX</name>
<evidence type="ECO:0000313" key="2">
    <source>
        <dbReference type="Proteomes" id="UP001054945"/>
    </source>
</evidence>
<evidence type="ECO:0000313" key="1">
    <source>
        <dbReference type="EMBL" id="GIY23543.1"/>
    </source>
</evidence>